<comment type="caution">
    <text evidence="1">The sequence shown here is derived from an EMBL/GenBank/DDBJ whole genome shotgun (WGS) entry which is preliminary data.</text>
</comment>
<evidence type="ECO:0000313" key="1">
    <source>
        <dbReference type="EMBL" id="KAI3714210.1"/>
    </source>
</evidence>
<name>A0ACB9AX40_9ASTR</name>
<accession>A0ACB9AX40</accession>
<dbReference type="Proteomes" id="UP001056120">
    <property type="component" value="Linkage Group LG24"/>
</dbReference>
<gene>
    <name evidence="1" type="ORF">L1987_72806</name>
</gene>
<evidence type="ECO:0000313" key="2">
    <source>
        <dbReference type="Proteomes" id="UP001056120"/>
    </source>
</evidence>
<proteinExistence type="predicted"/>
<sequence>MKEYVGMVATQVAQVLLMIVSKSAIADGMSSYSFIFYSNAIASIILLPLSLYFRRSPDRPSLSFTIVGGFFIVGLLGFFAQISGYTGVSLSSATLGTTLLNLIPGFTFIIAALFRMEAIDIKRLTTQAKFIGTIVSIAGAIIMTLYQGPSIILSGLKSKVSKHLLGQPSNWVLGGILLTIDAIFASMYIISQAIVLKKYPVVIDLMFSYCFVCTIFSGLASLIVETDLSSFSLQPNSRLFSVLYSGIFGYAFLVTVQSWCIRRKGPLFVAMFHPVGIVIANLIGVIFLGDGFYLGSLLGSIIVVIGFYTVMWGKAQEQKKTVEDARVSSKLDDETAPLLQDVEEQSASPTP</sequence>
<protein>
    <submittedName>
        <fullName evidence="1">Uncharacterized protein</fullName>
    </submittedName>
</protein>
<reference evidence="2" key="1">
    <citation type="journal article" date="2022" name="Mol. Ecol. Resour.">
        <title>The genomes of chicory, endive, great burdock and yacon provide insights into Asteraceae palaeo-polyploidization history and plant inulin production.</title>
        <authorList>
            <person name="Fan W."/>
            <person name="Wang S."/>
            <person name="Wang H."/>
            <person name="Wang A."/>
            <person name="Jiang F."/>
            <person name="Liu H."/>
            <person name="Zhao H."/>
            <person name="Xu D."/>
            <person name="Zhang Y."/>
        </authorList>
    </citation>
    <scope>NUCLEOTIDE SEQUENCE [LARGE SCALE GENOMIC DNA]</scope>
    <source>
        <strain evidence="2">cv. Yunnan</strain>
    </source>
</reference>
<dbReference type="EMBL" id="CM042041">
    <property type="protein sequence ID" value="KAI3714210.1"/>
    <property type="molecule type" value="Genomic_DNA"/>
</dbReference>
<reference evidence="1 2" key="2">
    <citation type="journal article" date="2022" name="Mol. Ecol. Resour.">
        <title>The genomes of chicory, endive, great burdock and yacon provide insights into Asteraceae paleo-polyploidization history and plant inulin production.</title>
        <authorList>
            <person name="Fan W."/>
            <person name="Wang S."/>
            <person name="Wang H."/>
            <person name="Wang A."/>
            <person name="Jiang F."/>
            <person name="Liu H."/>
            <person name="Zhao H."/>
            <person name="Xu D."/>
            <person name="Zhang Y."/>
        </authorList>
    </citation>
    <scope>NUCLEOTIDE SEQUENCE [LARGE SCALE GENOMIC DNA]</scope>
    <source>
        <strain evidence="2">cv. Yunnan</strain>
        <tissue evidence="1">Leaves</tissue>
    </source>
</reference>
<organism evidence="1 2">
    <name type="scientific">Smallanthus sonchifolius</name>
    <dbReference type="NCBI Taxonomy" id="185202"/>
    <lineage>
        <taxon>Eukaryota</taxon>
        <taxon>Viridiplantae</taxon>
        <taxon>Streptophyta</taxon>
        <taxon>Embryophyta</taxon>
        <taxon>Tracheophyta</taxon>
        <taxon>Spermatophyta</taxon>
        <taxon>Magnoliopsida</taxon>
        <taxon>eudicotyledons</taxon>
        <taxon>Gunneridae</taxon>
        <taxon>Pentapetalae</taxon>
        <taxon>asterids</taxon>
        <taxon>campanulids</taxon>
        <taxon>Asterales</taxon>
        <taxon>Asteraceae</taxon>
        <taxon>Asteroideae</taxon>
        <taxon>Heliantheae alliance</taxon>
        <taxon>Millerieae</taxon>
        <taxon>Smallanthus</taxon>
    </lineage>
</organism>
<keyword evidence="2" id="KW-1185">Reference proteome</keyword>